<feature type="non-terminal residue" evidence="2">
    <location>
        <position position="1"/>
    </location>
</feature>
<dbReference type="AlphaFoldDB" id="A0A6J4KAE6"/>
<feature type="non-terminal residue" evidence="2">
    <location>
        <position position="269"/>
    </location>
</feature>
<feature type="compositionally biased region" description="Basic residues" evidence="1">
    <location>
        <begin position="212"/>
        <end position="230"/>
    </location>
</feature>
<feature type="compositionally biased region" description="Basic and acidic residues" evidence="1">
    <location>
        <begin position="51"/>
        <end position="79"/>
    </location>
</feature>
<evidence type="ECO:0000313" key="2">
    <source>
        <dbReference type="EMBL" id="CAA9299190.1"/>
    </source>
</evidence>
<evidence type="ECO:0000256" key="1">
    <source>
        <dbReference type="SAM" id="MobiDB-lite"/>
    </source>
</evidence>
<name>A0A6J4KAE6_9BACT</name>
<protein>
    <submittedName>
        <fullName evidence="2">Uncharacterized protein</fullName>
    </submittedName>
</protein>
<proteinExistence type="predicted"/>
<feature type="compositionally biased region" description="Basic residues" evidence="1">
    <location>
        <begin position="156"/>
        <end position="171"/>
    </location>
</feature>
<sequence length="269" mass="27861">DDRDRSVRRPHRGRGPPDCGRAPPPSPPARPRARGRRLVLGALPAVLRGAGVRELRGGAARARREPPGGRAGPRVDGRLRAGRARRGGRARRAAGGGGPLDGRARRAEGGRSGRGAGGGAHLLGPAARDSPLHGGAGAAAAQARAGDARVAADRGRPRRPRRPHLQPRARGRAGGAVRPARARERARGARALAERGAGGRRARALPGALGERRRRPVRAARRGAAHRAQVRGRLPGVRGARPFHDLGTGVGAAGRGDRAVDGAGRRPDM</sequence>
<feature type="compositionally biased region" description="Basic and acidic residues" evidence="1">
    <location>
        <begin position="255"/>
        <end position="269"/>
    </location>
</feature>
<feature type="region of interest" description="Disordered" evidence="1">
    <location>
        <begin position="50"/>
        <end position="269"/>
    </location>
</feature>
<organism evidence="2">
    <name type="scientific">uncultured Gemmatimonadaceae bacterium</name>
    <dbReference type="NCBI Taxonomy" id="246130"/>
    <lineage>
        <taxon>Bacteria</taxon>
        <taxon>Pseudomonadati</taxon>
        <taxon>Gemmatimonadota</taxon>
        <taxon>Gemmatimonadia</taxon>
        <taxon>Gemmatimonadales</taxon>
        <taxon>Gemmatimonadaceae</taxon>
        <taxon>environmental samples</taxon>
    </lineage>
</organism>
<dbReference type="EMBL" id="CADCTX010000068">
    <property type="protein sequence ID" value="CAA9299190.1"/>
    <property type="molecule type" value="Genomic_DNA"/>
</dbReference>
<reference evidence="2" key="1">
    <citation type="submission" date="2020-02" db="EMBL/GenBank/DDBJ databases">
        <authorList>
            <person name="Meier V. D."/>
        </authorList>
    </citation>
    <scope>NUCLEOTIDE SEQUENCE</scope>
    <source>
        <strain evidence="2">AVDCRST_MAG40</strain>
    </source>
</reference>
<feature type="region of interest" description="Disordered" evidence="1">
    <location>
        <begin position="1"/>
        <end position="37"/>
    </location>
</feature>
<gene>
    <name evidence="2" type="ORF">AVDCRST_MAG40-237</name>
</gene>
<feature type="compositionally biased region" description="Basic residues" evidence="1">
    <location>
        <begin position="80"/>
        <end position="92"/>
    </location>
</feature>
<feature type="compositionally biased region" description="Gly residues" evidence="1">
    <location>
        <begin position="112"/>
        <end position="121"/>
    </location>
</feature>
<accession>A0A6J4KAE6</accession>
<feature type="compositionally biased region" description="Basic and acidic residues" evidence="1">
    <location>
        <begin position="146"/>
        <end position="155"/>
    </location>
</feature>
<feature type="compositionally biased region" description="Basic and acidic residues" evidence="1">
    <location>
        <begin position="102"/>
        <end position="111"/>
    </location>
</feature>